<protein>
    <submittedName>
        <fullName evidence="4">Putative RNA-directed DNA polymerase from transposon X-element</fullName>
    </submittedName>
</protein>
<dbReference type="GO" id="GO:0042575">
    <property type="term" value="C:DNA polymerase complex"/>
    <property type="evidence" value="ECO:0007669"/>
    <property type="project" value="UniProtKB-ARBA"/>
</dbReference>
<dbReference type="InterPro" id="IPR036875">
    <property type="entry name" value="Znf_CCHC_sf"/>
</dbReference>
<dbReference type="SUPFAM" id="SSF56672">
    <property type="entry name" value="DNA/RNA polymerases"/>
    <property type="match status" value="1"/>
</dbReference>
<dbReference type="InterPro" id="IPR036397">
    <property type="entry name" value="RNaseH_sf"/>
</dbReference>
<dbReference type="InterPro" id="IPR052560">
    <property type="entry name" value="RdDP_mobile_element"/>
</dbReference>
<dbReference type="InterPro" id="IPR005135">
    <property type="entry name" value="Endo/exonuclease/phosphatase"/>
</dbReference>
<keyword evidence="5" id="KW-1185">Reference proteome</keyword>
<dbReference type="Pfam" id="PF00078">
    <property type="entry name" value="RVT_1"/>
    <property type="match status" value="1"/>
</dbReference>
<reference evidence="4 5" key="1">
    <citation type="journal article" date="2019" name="Sci. Rep.">
        <title>Orb-weaving spider Araneus ventricosus genome elucidates the spidroin gene catalogue.</title>
        <authorList>
            <person name="Kono N."/>
            <person name="Nakamura H."/>
            <person name="Ohtoshi R."/>
            <person name="Moran D.A.P."/>
            <person name="Shinohara A."/>
            <person name="Yoshida Y."/>
            <person name="Fujiwara M."/>
            <person name="Mori M."/>
            <person name="Tomita M."/>
            <person name="Arakawa K."/>
        </authorList>
    </citation>
    <scope>NUCLEOTIDE SEQUENCE [LARGE SCALE GENOMIC DNA]</scope>
</reference>
<dbReference type="PANTHER" id="PTHR36688:SF2">
    <property type="entry name" value="ENDONUCLEASE_EXONUCLEASE_PHOSPHATASE DOMAIN-CONTAINING PROTEIN"/>
    <property type="match status" value="1"/>
</dbReference>
<keyword evidence="4" id="KW-0548">Nucleotidyltransferase</keyword>
<dbReference type="GO" id="GO:0003676">
    <property type="term" value="F:nucleic acid binding"/>
    <property type="evidence" value="ECO:0007669"/>
    <property type="project" value="InterPro"/>
</dbReference>
<dbReference type="GO" id="GO:0004523">
    <property type="term" value="F:RNA-DNA hybrid ribonuclease activity"/>
    <property type="evidence" value="ECO:0007669"/>
    <property type="project" value="InterPro"/>
</dbReference>
<dbReference type="Gene3D" id="3.60.10.10">
    <property type="entry name" value="Endonuclease/exonuclease/phosphatase"/>
    <property type="match status" value="1"/>
</dbReference>
<dbReference type="GO" id="GO:0003964">
    <property type="term" value="F:RNA-directed DNA polymerase activity"/>
    <property type="evidence" value="ECO:0007669"/>
    <property type="project" value="UniProtKB-KW"/>
</dbReference>
<dbReference type="InterPro" id="IPR043502">
    <property type="entry name" value="DNA/RNA_pol_sf"/>
</dbReference>
<organism evidence="4 5">
    <name type="scientific">Araneus ventricosus</name>
    <name type="common">Orbweaver spider</name>
    <name type="synonym">Epeira ventricosa</name>
    <dbReference type="NCBI Taxonomy" id="182803"/>
    <lineage>
        <taxon>Eukaryota</taxon>
        <taxon>Metazoa</taxon>
        <taxon>Ecdysozoa</taxon>
        <taxon>Arthropoda</taxon>
        <taxon>Chelicerata</taxon>
        <taxon>Arachnida</taxon>
        <taxon>Araneae</taxon>
        <taxon>Araneomorphae</taxon>
        <taxon>Entelegynae</taxon>
        <taxon>Araneoidea</taxon>
        <taxon>Araneidae</taxon>
        <taxon>Araneus</taxon>
    </lineage>
</organism>
<dbReference type="InterPro" id="IPR012337">
    <property type="entry name" value="RNaseH-like_sf"/>
</dbReference>
<dbReference type="OrthoDB" id="6513510at2759"/>
<keyword evidence="4" id="KW-0695">RNA-directed DNA polymerase</keyword>
<dbReference type="InterPro" id="IPR000477">
    <property type="entry name" value="RT_dom"/>
</dbReference>
<proteinExistence type="predicted"/>
<dbReference type="Proteomes" id="UP000499080">
    <property type="component" value="Unassembled WGS sequence"/>
</dbReference>
<dbReference type="CDD" id="cd09276">
    <property type="entry name" value="Rnase_HI_RT_non_LTR"/>
    <property type="match status" value="1"/>
</dbReference>
<dbReference type="PROSITE" id="PS50879">
    <property type="entry name" value="RNASE_H_1"/>
    <property type="match status" value="1"/>
</dbReference>
<dbReference type="CDD" id="cd01650">
    <property type="entry name" value="RT_nLTR_like"/>
    <property type="match status" value="1"/>
</dbReference>
<name>A0A4Y2HA01_ARAVE</name>
<evidence type="ECO:0000313" key="4">
    <source>
        <dbReference type="EMBL" id="GBM61688.1"/>
    </source>
</evidence>
<evidence type="ECO:0000313" key="5">
    <source>
        <dbReference type="Proteomes" id="UP000499080"/>
    </source>
</evidence>
<accession>A0A4Y2HA01</accession>
<dbReference type="SUPFAM" id="SSF57756">
    <property type="entry name" value="Retrovirus zinc finger-like domains"/>
    <property type="match status" value="1"/>
</dbReference>
<keyword evidence="4" id="KW-0808">Transferase</keyword>
<dbReference type="Pfam" id="PF14529">
    <property type="entry name" value="Exo_endo_phos_2"/>
    <property type="match status" value="1"/>
</dbReference>
<dbReference type="Gene3D" id="3.30.420.10">
    <property type="entry name" value="Ribonuclease H-like superfamily/Ribonuclease H"/>
    <property type="match status" value="1"/>
</dbReference>
<dbReference type="SUPFAM" id="SSF53098">
    <property type="entry name" value="Ribonuclease H-like"/>
    <property type="match status" value="1"/>
</dbReference>
<sequence>MPSSPNHYQYLMGSLSLVVEANSSTRYMLINTPNTFHTVSPFLVQKLLTSCIGEIQNVKKLRSGDLLVQVDSKQASVISKLTHLGTFPVETSFHKTLNVSRGVLSNPDFIHVTEAEFLEELHDQNVCAARRINIRRDGRLIPTQHVVLTFQTPVLPKSIKAGYINCKLRPYIPNPLRCFKCQRYGHSQQSCRGTDPVCGKCAESGHETNVCPSDTFKCRNCSGPHAASSKSCPTWIFEKEVIAVKIKRNITFPEARQIVQDRTPKVGVSYSSTVQMQPKISNNTSEISSMQLPVSIPLSTLPSKFFTAPTATTSMKNNSPKKSKQPTPSTSKMDIVKNKKKLKPLENSSKKTLDAKHFLKLNTSSESDMELDSSSAYRNITKSREKPKKPPDKNLHPVCIALQETYLKPADIAKIKRYSLVRKDNENESGRASGGVALLVSHDTPSSVITLHTNLQAVAVRVMFPNLVTICTLYLPPSTSVDERDLNSLVDELPTPFIILGDFNGHSPLWGSKNTNLRGRQIEEFVNTHSLCLLNNGEDTYFHQRSRTFHSLDLALCTPSLAPYFNFRVGVDLRDSDHFPIFLDRVNVGSNDAQRPTRYLFHRADWTNFALKALITRDMVEGENLNEVVNLVTKTIISAADDSIPKSGLSFPKNRKPWWNKYCTDTNRDQRRAWNVFRRHPTSANEIAFQSAKSIARWARRKSERGYWIKFVSGINSSVTAKDMWDNVRRACGIYPEKRISCLRKNGQEVRNISDMVDVLAEAFASICSASNYTEPFLTHKNRTERIKLRFQTTKHISYNNHLTIFELHTALSVLKHTSPGPDEVTYSMLQHLSEHSLLNILYMFNRIWKEHVFPDCWKHAFIIPIPKPGKDPQDPLNYRPIALTSCMCKLFERIVNVRLVHILEKNEYISPFQSGFRKSRSTIDNLMSLETDIRVAFLKRNHLVSIFFDIYKAYDRTWRYGIMKNLYDLGFRGNLPIFVQNFLKQRFFRVRMGNTYSNIFCQEEGVPQGSVLSVTLFVLAINPILSVIPQTVQKNLYVDDLHISCYARNMQLIERQLQTAINNIVEWSNKSGFTISAQKTIGIHFCKRPLHPDPELWLSGVPIRFQDNYKFLGIVFDKRLTFLPHIASLRKRCLRSLNILRTLSNTSWGADRSCLLRVYRSVIRSMIDYGSVVYGSARPSYLKRLDYVDHQALRLCLGAFRTSPIPSLYAEAFEPSLASRRDKLSLSYYFRILSNDNHPLHGTLLNGNNNRLFNARPSCIPHFGLRMRNILPDTFHDVKIHTNDFCGHPPSMENSISYINPFGNFTKSDSNNSVLISLFNQHRQFYQSYQPVFTDGSKSLNHVGCAFFTNGHIVSYKLHSLTSVFSSEITAVYFALKYIDVHDIRKSILYTDSMSLLESLRSSSTRNPLVKEVKDFYRHLLSKGARILFSWVPSHVDITGNELADKSAKSATEFLTRPIFYADVRSAVNQWCHCQWQEKWNMETNNKLHVIKPVLSHWVTKLNRRCDVVLTRLRIGHTRLTHKYLLFAESPPTCSHCGDILTVKHILTDCVAVNRHRLRFLVFGAAYPIRGSCARESHITSHRTCGWWEDVSPFQRRAVQGHTSRKAGG</sequence>
<comment type="caution">
    <text evidence="4">The sequence shown here is derived from an EMBL/GenBank/DDBJ whole genome shotgun (WGS) entry which is preliminary data.</text>
</comment>
<gene>
    <name evidence="4" type="primary">X-elementORF2_904</name>
    <name evidence="4" type="ORF">AVEN_57119_1</name>
</gene>
<evidence type="ECO:0000256" key="1">
    <source>
        <dbReference type="SAM" id="MobiDB-lite"/>
    </source>
</evidence>
<dbReference type="PANTHER" id="PTHR36688">
    <property type="entry name" value="ENDO/EXONUCLEASE/PHOSPHATASE DOMAIN-CONTAINING PROTEIN"/>
    <property type="match status" value="1"/>
</dbReference>
<dbReference type="SUPFAM" id="SSF56219">
    <property type="entry name" value="DNase I-like"/>
    <property type="match status" value="1"/>
</dbReference>
<evidence type="ECO:0000259" key="2">
    <source>
        <dbReference type="PROSITE" id="PS50878"/>
    </source>
</evidence>
<dbReference type="PROSITE" id="PS50878">
    <property type="entry name" value="RT_POL"/>
    <property type="match status" value="1"/>
</dbReference>
<evidence type="ECO:0000259" key="3">
    <source>
        <dbReference type="PROSITE" id="PS50879"/>
    </source>
</evidence>
<dbReference type="GO" id="GO:0008270">
    <property type="term" value="F:zinc ion binding"/>
    <property type="evidence" value="ECO:0007669"/>
    <property type="project" value="InterPro"/>
</dbReference>
<dbReference type="InterPro" id="IPR036691">
    <property type="entry name" value="Endo/exonu/phosph_ase_sf"/>
</dbReference>
<dbReference type="EMBL" id="BGPR01001780">
    <property type="protein sequence ID" value="GBM61688.1"/>
    <property type="molecule type" value="Genomic_DNA"/>
</dbReference>
<feature type="region of interest" description="Disordered" evidence="1">
    <location>
        <begin position="310"/>
        <end position="349"/>
    </location>
</feature>
<feature type="domain" description="RNase H type-1" evidence="3">
    <location>
        <begin position="1327"/>
        <end position="1454"/>
    </location>
</feature>
<dbReference type="InterPro" id="IPR002156">
    <property type="entry name" value="RNaseH_domain"/>
</dbReference>
<dbReference type="Pfam" id="PF00075">
    <property type="entry name" value="RNase_H"/>
    <property type="match status" value="1"/>
</dbReference>
<feature type="domain" description="Reverse transcriptase" evidence="2">
    <location>
        <begin position="847"/>
        <end position="1117"/>
    </location>
</feature>